<dbReference type="Pfam" id="PF11716">
    <property type="entry name" value="MDMPI_N"/>
    <property type="match status" value="1"/>
</dbReference>
<dbReference type="InterPro" id="IPR024344">
    <property type="entry name" value="MDMPI_metal-binding"/>
</dbReference>
<dbReference type="AlphaFoldDB" id="A0A7K0DGV6"/>
<keyword evidence="3" id="KW-1185">Reference proteome</keyword>
<dbReference type="Gene3D" id="1.20.120.450">
    <property type="entry name" value="dinb family like domain"/>
    <property type="match status" value="1"/>
</dbReference>
<dbReference type="EMBL" id="WEGI01000001">
    <property type="protein sequence ID" value="MQY24909.1"/>
    <property type="molecule type" value="Genomic_DNA"/>
</dbReference>
<sequence length="201" mass="21306">MDVDVLEQVWWSWAERGAVLSSAEWERPTRLAGWAVRDLFAHVAPDPKVLDFFRGPRVAEPAVTEGARLLRRIHAADGVVRERAGDIAAAAREAGGVGAARLLRYFTVTGPEVIVVLREVDSAVGLVYPQVGSVSFGALVEVSIVEATVHLLDLIAAVGGPPAPRDGVRRTVEVLAAVPDPVAFIESAAGRTGEPLPPILG</sequence>
<evidence type="ECO:0000259" key="1">
    <source>
        <dbReference type="Pfam" id="PF11716"/>
    </source>
</evidence>
<dbReference type="InterPro" id="IPR034660">
    <property type="entry name" value="DinB/YfiT-like"/>
</dbReference>
<protein>
    <recommendedName>
        <fullName evidence="1">Mycothiol-dependent maleylpyruvate isomerase metal-binding domain-containing protein</fullName>
    </recommendedName>
</protein>
<evidence type="ECO:0000313" key="3">
    <source>
        <dbReference type="Proteomes" id="UP000431401"/>
    </source>
</evidence>
<feature type="domain" description="Mycothiol-dependent maleylpyruvate isomerase metal-binding" evidence="1">
    <location>
        <begin position="7"/>
        <end position="154"/>
    </location>
</feature>
<reference evidence="2 3" key="1">
    <citation type="submission" date="2019-10" db="EMBL/GenBank/DDBJ databases">
        <title>Nocardia macrotermitis sp. nov. and Nocardia aurantia sp. nov., isolated from the gut of fungus growing-termite Macrotermes natalensis.</title>
        <authorList>
            <person name="Benndorf R."/>
            <person name="Schwitalla J."/>
            <person name="Martin K."/>
            <person name="De Beer W."/>
            <person name="Kaster A.-K."/>
            <person name="Vollmers J."/>
            <person name="Poulsen M."/>
            <person name="Beemelmanns C."/>
        </authorList>
    </citation>
    <scope>NUCLEOTIDE SEQUENCE [LARGE SCALE GENOMIC DNA]</scope>
    <source>
        <strain evidence="2 3">RB56</strain>
    </source>
</reference>
<gene>
    <name evidence="2" type="ORF">NRB56_04630</name>
</gene>
<dbReference type="SUPFAM" id="SSF109854">
    <property type="entry name" value="DinB/YfiT-like putative metalloenzymes"/>
    <property type="match status" value="1"/>
</dbReference>
<organism evidence="2 3">
    <name type="scientific">Nocardia aurantia</name>
    <dbReference type="NCBI Taxonomy" id="2585199"/>
    <lineage>
        <taxon>Bacteria</taxon>
        <taxon>Bacillati</taxon>
        <taxon>Actinomycetota</taxon>
        <taxon>Actinomycetes</taxon>
        <taxon>Mycobacteriales</taxon>
        <taxon>Nocardiaceae</taxon>
        <taxon>Nocardia</taxon>
    </lineage>
</organism>
<dbReference type="Proteomes" id="UP000431401">
    <property type="component" value="Unassembled WGS sequence"/>
</dbReference>
<dbReference type="GO" id="GO:0046872">
    <property type="term" value="F:metal ion binding"/>
    <property type="evidence" value="ECO:0007669"/>
    <property type="project" value="InterPro"/>
</dbReference>
<name>A0A7K0DGV6_9NOCA</name>
<proteinExistence type="predicted"/>
<evidence type="ECO:0000313" key="2">
    <source>
        <dbReference type="EMBL" id="MQY24909.1"/>
    </source>
</evidence>
<accession>A0A7K0DGV6</accession>
<comment type="caution">
    <text evidence="2">The sequence shown here is derived from an EMBL/GenBank/DDBJ whole genome shotgun (WGS) entry which is preliminary data.</text>
</comment>
<dbReference type="RefSeq" id="WP_194290694.1">
    <property type="nucleotide sequence ID" value="NZ_WEGI01000001.1"/>
</dbReference>